<evidence type="ECO:0000313" key="7">
    <source>
        <dbReference type="EMBL" id="MEJ8473369.1"/>
    </source>
</evidence>
<comment type="subcellular location">
    <subcellularLocation>
        <location evidence="1">Membrane</location>
        <topology evidence="1">Multi-pass membrane protein</topology>
    </subcellularLocation>
</comment>
<dbReference type="RefSeq" id="WP_340272944.1">
    <property type="nucleotide sequence ID" value="NZ_JBAKIA010000002.1"/>
</dbReference>
<name>A0ABU8TGU7_9HYPH</name>
<keyword evidence="4 5" id="KW-0472">Membrane</keyword>
<dbReference type="Proteomes" id="UP001385499">
    <property type="component" value="Unassembled WGS sequence"/>
</dbReference>
<organism evidence="7 8">
    <name type="scientific">Roseibium algae</name>
    <dbReference type="NCBI Taxonomy" id="3123038"/>
    <lineage>
        <taxon>Bacteria</taxon>
        <taxon>Pseudomonadati</taxon>
        <taxon>Pseudomonadota</taxon>
        <taxon>Alphaproteobacteria</taxon>
        <taxon>Hyphomicrobiales</taxon>
        <taxon>Stappiaceae</taxon>
        <taxon>Roseibium</taxon>
    </lineage>
</organism>
<evidence type="ECO:0000256" key="5">
    <source>
        <dbReference type="SAM" id="Phobius"/>
    </source>
</evidence>
<dbReference type="Gene3D" id="1.10.287.70">
    <property type="match status" value="1"/>
</dbReference>
<proteinExistence type="predicted"/>
<evidence type="ECO:0000256" key="1">
    <source>
        <dbReference type="ARBA" id="ARBA00004141"/>
    </source>
</evidence>
<feature type="transmembrane region" description="Helical" evidence="5">
    <location>
        <begin position="28"/>
        <end position="49"/>
    </location>
</feature>
<feature type="transmembrane region" description="Helical" evidence="5">
    <location>
        <begin position="61"/>
        <end position="84"/>
    </location>
</feature>
<dbReference type="EMBL" id="JBAKIA010000002">
    <property type="protein sequence ID" value="MEJ8473369.1"/>
    <property type="molecule type" value="Genomic_DNA"/>
</dbReference>
<gene>
    <name evidence="7" type="ORF">V6575_04665</name>
</gene>
<keyword evidence="2 5" id="KW-0812">Transmembrane</keyword>
<evidence type="ECO:0000259" key="6">
    <source>
        <dbReference type="Pfam" id="PF00520"/>
    </source>
</evidence>
<evidence type="ECO:0000256" key="3">
    <source>
        <dbReference type="ARBA" id="ARBA00022989"/>
    </source>
</evidence>
<dbReference type="InterPro" id="IPR027359">
    <property type="entry name" value="Volt_channel_dom_sf"/>
</dbReference>
<sequence length="271" mass="31228">MRGLILAHSFLVGLKTFEDQFVAWHDLINALQTAVLAICVLEIILRVALDRLRFFYDFWNIFEASVVIVAVLSNTPAVIVLRLLKELQALSAWGPLPGFLRRTLRGARHVGIALLLTALVFYVFAILSREFMSETMPDRFGNVADAFQTLMRMAVLEIRTMDLLQDIAQQEPLVWLLMLSLWGCMAFILLNFLLSLFPLPVAERVEIEVTEVQVSPTQLMQMETELVEEEFAVEAEAERLLIRAETARILDEVRGLREEMISYRERYRRRI</sequence>
<dbReference type="Pfam" id="PF00520">
    <property type="entry name" value="Ion_trans"/>
    <property type="match status" value="1"/>
</dbReference>
<dbReference type="SUPFAM" id="SSF81324">
    <property type="entry name" value="Voltage-gated potassium channels"/>
    <property type="match status" value="1"/>
</dbReference>
<evidence type="ECO:0000256" key="2">
    <source>
        <dbReference type="ARBA" id="ARBA00022692"/>
    </source>
</evidence>
<accession>A0ABU8TGU7</accession>
<keyword evidence="8" id="KW-1185">Reference proteome</keyword>
<reference evidence="7 8" key="1">
    <citation type="submission" date="2024-02" db="EMBL/GenBank/DDBJ databases">
        <title>Roseibium algae sp. nov., isolated from marine alga (Grateloupia sp.), showing potential in myo-inositol conversion.</title>
        <authorList>
            <person name="Wang Y."/>
        </authorList>
    </citation>
    <scope>NUCLEOTIDE SEQUENCE [LARGE SCALE GENOMIC DNA]</scope>
    <source>
        <strain evidence="7 8">H3510</strain>
    </source>
</reference>
<dbReference type="InterPro" id="IPR005821">
    <property type="entry name" value="Ion_trans_dom"/>
</dbReference>
<evidence type="ECO:0000256" key="4">
    <source>
        <dbReference type="ARBA" id="ARBA00023136"/>
    </source>
</evidence>
<evidence type="ECO:0000313" key="8">
    <source>
        <dbReference type="Proteomes" id="UP001385499"/>
    </source>
</evidence>
<feature type="transmembrane region" description="Helical" evidence="5">
    <location>
        <begin position="173"/>
        <end position="197"/>
    </location>
</feature>
<keyword evidence="3 5" id="KW-1133">Transmembrane helix</keyword>
<feature type="domain" description="Ion transport" evidence="6">
    <location>
        <begin position="6"/>
        <end position="196"/>
    </location>
</feature>
<comment type="caution">
    <text evidence="7">The sequence shown here is derived from an EMBL/GenBank/DDBJ whole genome shotgun (WGS) entry which is preliminary data.</text>
</comment>
<protein>
    <submittedName>
        <fullName evidence="7">Ion transporter</fullName>
    </submittedName>
</protein>
<feature type="transmembrane region" description="Helical" evidence="5">
    <location>
        <begin position="106"/>
        <end position="127"/>
    </location>
</feature>
<dbReference type="Gene3D" id="1.20.120.350">
    <property type="entry name" value="Voltage-gated potassium channels. Chain C"/>
    <property type="match status" value="1"/>
</dbReference>